<dbReference type="GO" id="GO:0008745">
    <property type="term" value="F:N-acetylmuramoyl-L-alanine amidase activity"/>
    <property type="evidence" value="ECO:0007669"/>
    <property type="project" value="UniProtKB-EC"/>
</dbReference>
<comment type="catalytic activity">
    <reaction evidence="1">
        <text>Hydrolyzes the link between N-acetylmuramoyl residues and L-amino acid residues in certain cell-wall glycopeptides.</text>
        <dbReference type="EC" id="3.5.1.28"/>
    </reaction>
</comment>
<dbReference type="GO" id="GO:0071555">
    <property type="term" value="P:cell wall organization"/>
    <property type="evidence" value="ECO:0007669"/>
    <property type="project" value="UniProtKB-KW"/>
</dbReference>
<dbReference type="Gene3D" id="3.40.80.10">
    <property type="entry name" value="Peptidoglycan recognition protein-like"/>
    <property type="match status" value="1"/>
</dbReference>
<dbReference type="PANTHER" id="PTHR30417:SF1">
    <property type="entry name" value="N-ACETYLMURAMOYL-L-ALANINE AMIDASE AMID"/>
    <property type="match status" value="1"/>
</dbReference>
<keyword evidence="7" id="KW-1185">Reference proteome</keyword>
<evidence type="ECO:0000313" key="6">
    <source>
        <dbReference type="EMBL" id="SLN46184.1"/>
    </source>
</evidence>
<dbReference type="Proteomes" id="UP000193900">
    <property type="component" value="Unassembled WGS sequence"/>
</dbReference>
<feature type="domain" description="N-acetylmuramoyl-L-alanine amidase" evidence="5">
    <location>
        <begin position="13"/>
        <end position="146"/>
    </location>
</feature>
<dbReference type="InterPro" id="IPR051206">
    <property type="entry name" value="NAMLAA_amidase_2"/>
</dbReference>
<name>A0A1Y5SSU4_9RHOB</name>
<evidence type="ECO:0000256" key="3">
    <source>
        <dbReference type="ARBA" id="ARBA00022801"/>
    </source>
</evidence>
<evidence type="ECO:0000313" key="7">
    <source>
        <dbReference type="Proteomes" id="UP000193900"/>
    </source>
</evidence>
<keyword evidence="4" id="KW-0961">Cell wall biogenesis/degradation</keyword>
<sequence>MGVSAPPALWHPSPNFGPRRDGAAPDMVVLHYTAMASCAAARDRLCAPEHAVSSHYLVDRDGTVIQLVDEAQRAWHAGAGAWGPVTDVNSRSIGIELDNSGDIPFAAPLIDALRALLADILARRGIPPERVIGHSDMAPGRKRDPGPHFPWQSLARAGLAVWPTTAEPDPAPPAAAFVATPERQARLMAALTTFGYRGSQAMVVFDAFRQRFRPGAGAFDATDLQVAEDLAARFPVKPS</sequence>
<dbReference type="SUPFAM" id="SSF55846">
    <property type="entry name" value="N-acetylmuramoyl-L-alanine amidase-like"/>
    <property type="match status" value="1"/>
</dbReference>
<dbReference type="GO" id="GO:0009253">
    <property type="term" value="P:peptidoglycan catabolic process"/>
    <property type="evidence" value="ECO:0007669"/>
    <property type="project" value="InterPro"/>
</dbReference>
<organism evidence="6 7">
    <name type="scientific">Roseisalinus antarcticus</name>
    <dbReference type="NCBI Taxonomy" id="254357"/>
    <lineage>
        <taxon>Bacteria</taxon>
        <taxon>Pseudomonadati</taxon>
        <taxon>Pseudomonadota</taxon>
        <taxon>Alphaproteobacteria</taxon>
        <taxon>Rhodobacterales</taxon>
        <taxon>Roseobacteraceae</taxon>
        <taxon>Roseisalinus</taxon>
    </lineage>
</organism>
<evidence type="ECO:0000256" key="4">
    <source>
        <dbReference type="ARBA" id="ARBA00023316"/>
    </source>
</evidence>
<dbReference type="EMBL" id="FWFZ01000008">
    <property type="protein sequence ID" value="SLN46184.1"/>
    <property type="molecule type" value="Genomic_DNA"/>
</dbReference>
<dbReference type="SMART" id="SM00644">
    <property type="entry name" value="Ami_2"/>
    <property type="match status" value="1"/>
</dbReference>
<dbReference type="InterPro" id="IPR036505">
    <property type="entry name" value="Amidase/PGRP_sf"/>
</dbReference>
<reference evidence="6 7" key="1">
    <citation type="submission" date="2017-03" db="EMBL/GenBank/DDBJ databases">
        <authorList>
            <person name="Afonso C.L."/>
            <person name="Miller P.J."/>
            <person name="Scott M.A."/>
            <person name="Spackman E."/>
            <person name="Goraichik I."/>
            <person name="Dimitrov K.M."/>
            <person name="Suarez D.L."/>
            <person name="Swayne D.E."/>
        </authorList>
    </citation>
    <scope>NUCLEOTIDE SEQUENCE [LARGE SCALE GENOMIC DNA]</scope>
    <source>
        <strain evidence="6 7">CECT 7023</strain>
    </source>
</reference>
<keyword evidence="3 6" id="KW-0378">Hydrolase</keyword>
<dbReference type="Pfam" id="PF01510">
    <property type="entry name" value="Amidase_2"/>
    <property type="match status" value="1"/>
</dbReference>
<gene>
    <name evidence="6" type="primary">amiD</name>
    <name evidence="6" type="ORF">ROA7023_01899</name>
</gene>
<accession>A0A1Y5SSU4</accession>
<dbReference type="CDD" id="cd06583">
    <property type="entry name" value="PGRP"/>
    <property type="match status" value="1"/>
</dbReference>
<proteinExistence type="predicted"/>
<dbReference type="InterPro" id="IPR002502">
    <property type="entry name" value="Amidase_domain"/>
</dbReference>
<dbReference type="EC" id="3.5.1.28" evidence="2"/>
<evidence type="ECO:0000256" key="2">
    <source>
        <dbReference type="ARBA" id="ARBA00011901"/>
    </source>
</evidence>
<dbReference type="GO" id="GO:0009254">
    <property type="term" value="P:peptidoglycan turnover"/>
    <property type="evidence" value="ECO:0007669"/>
    <property type="project" value="TreeGrafter"/>
</dbReference>
<dbReference type="AlphaFoldDB" id="A0A1Y5SSU4"/>
<dbReference type="GO" id="GO:0019867">
    <property type="term" value="C:outer membrane"/>
    <property type="evidence" value="ECO:0007669"/>
    <property type="project" value="TreeGrafter"/>
</dbReference>
<evidence type="ECO:0000256" key="1">
    <source>
        <dbReference type="ARBA" id="ARBA00001561"/>
    </source>
</evidence>
<dbReference type="PANTHER" id="PTHR30417">
    <property type="entry name" value="N-ACETYLMURAMOYL-L-ALANINE AMIDASE AMID"/>
    <property type="match status" value="1"/>
</dbReference>
<protein>
    <recommendedName>
        <fullName evidence="2">N-acetylmuramoyl-L-alanine amidase</fullName>
        <ecNumber evidence="2">3.5.1.28</ecNumber>
    </recommendedName>
</protein>
<evidence type="ECO:0000259" key="5">
    <source>
        <dbReference type="SMART" id="SM00644"/>
    </source>
</evidence>